<proteinExistence type="predicted"/>
<comment type="caution">
    <text evidence="1">The sequence shown here is derived from an EMBL/GenBank/DDBJ whole genome shotgun (WGS) entry which is preliminary data.</text>
</comment>
<evidence type="ECO:0000313" key="2">
    <source>
        <dbReference type="Proteomes" id="UP000708148"/>
    </source>
</evidence>
<dbReference type="AlphaFoldDB" id="A0A8S1INX2"/>
<protein>
    <submittedName>
        <fullName evidence="1">Uncharacterized protein</fullName>
    </submittedName>
</protein>
<evidence type="ECO:0000313" key="1">
    <source>
        <dbReference type="EMBL" id="CAD7695321.1"/>
    </source>
</evidence>
<accession>A0A8S1INX2</accession>
<organism evidence="1 2">
    <name type="scientific">Ostreobium quekettii</name>
    <dbReference type="NCBI Taxonomy" id="121088"/>
    <lineage>
        <taxon>Eukaryota</taxon>
        <taxon>Viridiplantae</taxon>
        <taxon>Chlorophyta</taxon>
        <taxon>core chlorophytes</taxon>
        <taxon>Ulvophyceae</taxon>
        <taxon>TCBD clade</taxon>
        <taxon>Bryopsidales</taxon>
        <taxon>Ostreobineae</taxon>
        <taxon>Ostreobiaceae</taxon>
        <taxon>Ostreobium</taxon>
    </lineage>
</organism>
<sequence>MGGRERQAVDLARPSIQRTAAPLGKVARRWGDGFGRDGAALPPAARRLSVGSVAIEGSASTRGWGASDGGPWTSGGCEGEDALSMAGCARRSCPLGTLPDARKLAGVLLVCGCGLAATGLKARSWERRVRRQATSSGAFRPR</sequence>
<reference evidence="1" key="1">
    <citation type="submission" date="2020-12" db="EMBL/GenBank/DDBJ databases">
        <authorList>
            <person name="Iha C."/>
        </authorList>
    </citation>
    <scope>NUCLEOTIDE SEQUENCE</scope>
</reference>
<gene>
    <name evidence="1" type="ORF">OSTQU699_LOCUS682</name>
</gene>
<keyword evidence="2" id="KW-1185">Reference proteome</keyword>
<dbReference type="EMBL" id="CAJHUC010000331">
    <property type="protein sequence ID" value="CAD7695321.1"/>
    <property type="molecule type" value="Genomic_DNA"/>
</dbReference>
<dbReference type="Proteomes" id="UP000708148">
    <property type="component" value="Unassembled WGS sequence"/>
</dbReference>
<name>A0A8S1INX2_9CHLO</name>